<evidence type="ECO:0000313" key="3">
    <source>
        <dbReference type="Proteomes" id="UP000534870"/>
    </source>
</evidence>
<dbReference type="RefSeq" id="WP_176640544.1">
    <property type="nucleotide sequence ID" value="NZ_CP152276.1"/>
</dbReference>
<sequence length="181" mass="19329">MIILATIPLSRMRVTPDLLATPVGTLLVTSETGSDTQRIVVRTRLLQDRKPRPGLMMLQGDAAGYFVPDEQCNAFVRHAIDATELLTPVLKDIVPGFRHAEHACLRGDIWHLRDEVGTLFTGIAAGSALIETAITGYARILEGHIGDIVPATRLAYLGRLGFTALSSTSSAPTVSALAVGS</sequence>
<evidence type="ECO:0000313" key="1">
    <source>
        <dbReference type="EMBL" id="NVN11878.1"/>
    </source>
</evidence>
<dbReference type="Proteomes" id="UP000534870">
    <property type="component" value="Unassembled WGS sequence"/>
</dbReference>
<gene>
    <name evidence="2" type="ORF">AAC691_11335</name>
    <name evidence="1" type="ORF">HUK84_12265</name>
</gene>
<protein>
    <submittedName>
        <fullName evidence="1">Uncharacterized protein</fullName>
    </submittedName>
</protein>
<name>A0A7Y7IXK2_9PROT</name>
<accession>A0A7Y7IXK2</accession>
<reference evidence="1 3" key="1">
    <citation type="submission" date="2020-06" db="EMBL/GenBank/DDBJ databases">
        <title>Description of novel acetic acid bacteria.</title>
        <authorList>
            <person name="Sombolestani A."/>
        </authorList>
    </citation>
    <scope>NUCLEOTIDE SEQUENCE [LARGE SCALE GENOMIC DNA]</scope>
    <source>
        <strain evidence="1 3">LMG 31431</strain>
    </source>
</reference>
<reference evidence="2 4" key="2">
    <citation type="submission" date="2024-04" db="EMBL/GenBank/DDBJ databases">
        <title>Complete genome sequence of Nguyenibacter vanlangesis HBCM-1154, a strain capable of nitrogen fixation, IAA production, and phosphorus solubilization isolated from sugarcane soil.</title>
        <authorList>
            <person name="MY HANH P."/>
        </authorList>
    </citation>
    <scope>NUCLEOTIDE SEQUENCE [LARGE SCALE GENOMIC DNA]</scope>
    <source>
        <strain evidence="2 4">HBCM 1154</strain>
    </source>
</reference>
<dbReference type="Proteomes" id="UP001449795">
    <property type="component" value="Chromosome"/>
</dbReference>
<evidence type="ECO:0000313" key="2">
    <source>
        <dbReference type="EMBL" id="XAE40936.1"/>
    </source>
</evidence>
<dbReference type="EMBL" id="CP152276">
    <property type="protein sequence ID" value="XAE40936.1"/>
    <property type="molecule type" value="Genomic_DNA"/>
</dbReference>
<proteinExistence type="predicted"/>
<keyword evidence="4" id="KW-1185">Reference proteome</keyword>
<dbReference type="EMBL" id="JABXXP010000274">
    <property type="protein sequence ID" value="NVN11878.1"/>
    <property type="molecule type" value="Genomic_DNA"/>
</dbReference>
<organism evidence="1 3">
    <name type="scientific">Nguyenibacter vanlangensis</name>
    <dbReference type="NCBI Taxonomy" id="1216886"/>
    <lineage>
        <taxon>Bacteria</taxon>
        <taxon>Pseudomonadati</taxon>
        <taxon>Pseudomonadota</taxon>
        <taxon>Alphaproteobacteria</taxon>
        <taxon>Acetobacterales</taxon>
        <taxon>Acetobacteraceae</taxon>
        <taxon>Nguyenibacter</taxon>
    </lineage>
</organism>
<dbReference type="AlphaFoldDB" id="A0A7Y7IXK2"/>
<evidence type="ECO:0000313" key="4">
    <source>
        <dbReference type="Proteomes" id="UP001449795"/>
    </source>
</evidence>